<gene>
    <name evidence="7" type="ORF">J2753_002809</name>
</gene>
<dbReference type="OrthoDB" id="170089at2157"/>
<reference evidence="7" key="1">
    <citation type="submission" date="2021-03" db="EMBL/GenBank/DDBJ databases">
        <title>Genomic Encyclopedia of Type Strains, Phase IV (KMG-IV): sequencing the most valuable type-strain genomes for metagenomic binning, comparative biology and taxonomic classification.</title>
        <authorList>
            <person name="Goeker M."/>
        </authorList>
    </citation>
    <scope>NUCLEOTIDE SEQUENCE</scope>
    <source>
        <strain evidence="7">DSM 26232</strain>
    </source>
</reference>
<sequence length="368" mass="39222">MDIGTASAAPGELDRGHLELTELPTGTPEKLPVIVANGEKGSPAQGAGEDEDGPTLWITGGVHGDEATGVAVTQDVMHEDLPQRISGAVVAVPVVNPAGLRRNARQSYYGDDDPNRKFPDPESDSSRPAEVQERIDERLYDTIVDSADALIDNHTAGVNSFPFVIRDRVLYGERRTEDEAEELADELDALVQATGLPLLTEYPAEEYVEMGLQRSTAGAVCNAAGIPAFTTELGGHSVVTEGAREAGVAAAYGVMDELGMLDDWPEEVEEPGSYDAPVDFPVRRFRGPRTETAGLVRHRFEAGDMVEEGEVVADVVSAAGEQIDTVEAEHDGYVIGRKEGLAAYEGDAVLSMAARDEGPLVAPRDADE</sequence>
<comment type="cofactor">
    <cofactor evidence="1">
        <name>Zn(2+)</name>
        <dbReference type="ChEBI" id="CHEBI:29105"/>
    </cofactor>
</comment>
<feature type="region of interest" description="Disordered" evidence="5">
    <location>
        <begin position="103"/>
        <end position="131"/>
    </location>
</feature>
<dbReference type="Proteomes" id="UP000823736">
    <property type="component" value="Unassembled WGS sequence"/>
</dbReference>
<organism evidence="7 8">
    <name type="scientific">Halolamina salifodinae</name>
    <dbReference type="NCBI Taxonomy" id="1202767"/>
    <lineage>
        <taxon>Archaea</taxon>
        <taxon>Methanobacteriati</taxon>
        <taxon>Methanobacteriota</taxon>
        <taxon>Stenosarchaea group</taxon>
        <taxon>Halobacteria</taxon>
        <taxon>Halobacteriales</taxon>
        <taxon>Haloferacaceae</taxon>
    </lineage>
</organism>
<evidence type="ECO:0000313" key="7">
    <source>
        <dbReference type="EMBL" id="MBP1988287.1"/>
    </source>
</evidence>
<keyword evidence="2" id="KW-0479">Metal-binding</keyword>
<feature type="compositionally biased region" description="Basic and acidic residues" evidence="5">
    <location>
        <begin position="113"/>
        <end position="131"/>
    </location>
</feature>
<dbReference type="EMBL" id="JAGGLC010000007">
    <property type="protein sequence ID" value="MBP1988287.1"/>
    <property type="molecule type" value="Genomic_DNA"/>
</dbReference>
<dbReference type="PANTHER" id="PTHR37326:SF1">
    <property type="entry name" value="BLL3975 PROTEIN"/>
    <property type="match status" value="1"/>
</dbReference>
<evidence type="ECO:0000256" key="3">
    <source>
        <dbReference type="ARBA" id="ARBA00022801"/>
    </source>
</evidence>
<keyword evidence="8" id="KW-1185">Reference proteome</keyword>
<dbReference type="InterPro" id="IPR053138">
    <property type="entry name" value="N-alpha-Ac-DABA_deacetylase"/>
</dbReference>
<evidence type="ECO:0000256" key="1">
    <source>
        <dbReference type="ARBA" id="ARBA00001947"/>
    </source>
</evidence>
<evidence type="ECO:0000259" key="6">
    <source>
        <dbReference type="Pfam" id="PF24827"/>
    </source>
</evidence>
<evidence type="ECO:0000256" key="4">
    <source>
        <dbReference type="ARBA" id="ARBA00022833"/>
    </source>
</evidence>
<proteinExistence type="predicted"/>
<comment type="caution">
    <text evidence="7">The sequence shown here is derived from an EMBL/GenBank/DDBJ whole genome shotgun (WGS) entry which is preliminary data.</text>
</comment>
<protein>
    <submittedName>
        <fullName evidence="7">Putative deacylase</fullName>
    </submittedName>
</protein>
<dbReference type="SUPFAM" id="SSF53187">
    <property type="entry name" value="Zn-dependent exopeptidases"/>
    <property type="match status" value="1"/>
</dbReference>
<dbReference type="PANTHER" id="PTHR37326">
    <property type="entry name" value="BLL3975 PROTEIN"/>
    <property type="match status" value="1"/>
</dbReference>
<dbReference type="RefSeq" id="WP_209492630.1">
    <property type="nucleotide sequence ID" value="NZ_JAGGLC010000007.1"/>
</dbReference>
<dbReference type="GO" id="GO:0016788">
    <property type="term" value="F:hydrolase activity, acting on ester bonds"/>
    <property type="evidence" value="ECO:0007669"/>
    <property type="project" value="InterPro"/>
</dbReference>
<name>A0A8T4GZ41_9EURY</name>
<evidence type="ECO:0000256" key="2">
    <source>
        <dbReference type="ARBA" id="ARBA00022723"/>
    </source>
</evidence>
<dbReference type="Pfam" id="PF24827">
    <property type="entry name" value="AstE_AspA_cat"/>
    <property type="match status" value="1"/>
</dbReference>
<evidence type="ECO:0000313" key="8">
    <source>
        <dbReference type="Proteomes" id="UP000823736"/>
    </source>
</evidence>
<feature type="domain" description="Succinylglutamate desuccinylase/Aspartoacylase catalytic" evidence="6">
    <location>
        <begin position="52"/>
        <end position="254"/>
    </location>
</feature>
<keyword evidence="4" id="KW-0862">Zinc</keyword>
<evidence type="ECO:0000256" key="5">
    <source>
        <dbReference type="SAM" id="MobiDB-lite"/>
    </source>
</evidence>
<feature type="region of interest" description="Disordered" evidence="5">
    <location>
        <begin position="1"/>
        <end position="29"/>
    </location>
</feature>
<accession>A0A8T4GZ41</accession>
<dbReference type="AlphaFoldDB" id="A0A8T4GZ41"/>
<dbReference type="InterPro" id="IPR055438">
    <property type="entry name" value="AstE_AspA_cat"/>
</dbReference>
<keyword evidence="3" id="KW-0378">Hydrolase</keyword>
<dbReference type="Gene3D" id="3.40.630.10">
    <property type="entry name" value="Zn peptidases"/>
    <property type="match status" value="1"/>
</dbReference>
<dbReference type="GO" id="GO:0046872">
    <property type="term" value="F:metal ion binding"/>
    <property type="evidence" value="ECO:0007669"/>
    <property type="project" value="UniProtKB-KW"/>
</dbReference>